<dbReference type="Pfam" id="PF13802">
    <property type="entry name" value="Gal_mutarotas_2"/>
    <property type="match status" value="1"/>
</dbReference>
<dbReference type="Pfam" id="PF21365">
    <property type="entry name" value="Glyco_hydro_31_3rd"/>
    <property type="match status" value="1"/>
</dbReference>
<dbReference type="Gene3D" id="3.20.20.80">
    <property type="entry name" value="Glycosidases"/>
    <property type="match status" value="1"/>
</dbReference>
<dbReference type="InterPro" id="IPR048395">
    <property type="entry name" value="Glyco_hydro_31_C"/>
</dbReference>
<comment type="caution">
    <text evidence="6">The sequence shown here is derived from an EMBL/GenBank/DDBJ whole genome shotgun (WGS) entry which is preliminary data.</text>
</comment>
<dbReference type="PANTHER" id="PTHR43863">
    <property type="entry name" value="HYDROLASE, PUTATIVE (AFU_ORTHOLOGUE AFUA_1G03140)-RELATED"/>
    <property type="match status" value="1"/>
</dbReference>
<name>A0ABW3Y2S9_9FLAO</name>
<evidence type="ECO:0000313" key="7">
    <source>
        <dbReference type="Proteomes" id="UP001597201"/>
    </source>
</evidence>
<dbReference type="SUPFAM" id="SSF74650">
    <property type="entry name" value="Galactose mutarotase-like"/>
    <property type="match status" value="1"/>
</dbReference>
<dbReference type="Pfam" id="PF01055">
    <property type="entry name" value="Glyco_hydro_31_2nd"/>
    <property type="match status" value="1"/>
</dbReference>
<dbReference type="EMBL" id="JBHTMY010000002">
    <property type="protein sequence ID" value="MFD1314833.1"/>
    <property type="molecule type" value="Genomic_DNA"/>
</dbReference>
<organism evidence="6 7">
    <name type="scientific">Namhaeicola litoreus</name>
    <dbReference type="NCBI Taxonomy" id="1052145"/>
    <lineage>
        <taxon>Bacteria</taxon>
        <taxon>Pseudomonadati</taxon>
        <taxon>Bacteroidota</taxon>
        <taxon>Flavobacteriia</taxon>
        <taxon>Flavobacteriales</taxon>
        <taxon>Flavobacteriaceae</taxon>
        <taxon>Namhaeicola</taxon>
    </lineage>
</organism>
<feature type="domain" description="Glycosyl hydrolase family 31 C-terminal" evidence="5">
    <location>
        <begin position="574"/>
        <end position="661"/>
    </location>
</feature>
<evidence type="ECO:0000313" key="6">
    <source>
        <dbReference type="EMBL" id="MFD1314833.1"/>
    </source>
</evidence>
<dbReference type="InterPro" id="IPR013780">
    <property type="entry name" value="Glyco_hydro_b"/>
</dbReference>
<dbReference type="InterPro" id="IPR017853">
    <property type="entry name" value="GH"/>
</dbReference>
<sequence>MKKIIFLIFFHFVFFGHTQNSERTFLSLEKNNYGAKLTTNDGVYHFVFFNDRIVETKFTPQNEQFSSNSHAVVLTPKITSLDILETSDQVILNTSGLKVIVEKSPFQISYLYKENYLISEKLGYVKTDSLETIEFNLTPDEILYGGGERVLGMNRRGHHLELYNKAHYGYENHSELMNYTMPLVLSSQLYMLHFDNAPIGFLDLDSQKNNTLSYKTIKGRKAYQVIAGSAWEEIIDQYTQLTGRQPLPPRWALGNFSSRFGYHSEKEVRNTVQKFLDEKIPLDAVVIDIYWFGKDIKGHMGNLSFLKDSFPSPKKMIRDFKKKGVKTILVTEPFILTTSKRWEEASKNNYLGKDVKGDPFVYDFYFGNTGLIDIFDPKAGRWFWNIYKDLTKDGVSGWWGDLGEPEVHPSDLIHATGTADEVHNIYGHEWAKLIYNGFQKDFPNERPFILMRSGYSGSQRYGLIPWSGDVSRSWGGLQAQPEIALQMGMQGLGYMHSDLGGFAGAETFDPELYTRWLQYGVFQPVFRPHAQEHIAAEPVFHDDKTKLLAKKAIELRYSLLPYNYTMAFKNNQTGIPLMRPVFFEEPKNKNLLVNSQTYLWGDHFLVYPVLESKKATTDIYFPNTSNWFDFYTDEKYEKGKSYSIKIKEDQIPVFVRGGAFIPMIKPIQSTDLYEIKEFELHFFFDPTVAQGEDFLYHDDGKSTQTFEAGKFEKIHFKSTYTANELKISITEEIGKYFNSNKKTAELIIHQISQPTEVIGGAFKYDLATSKLILKIDLKKSTQNLITIKL</sequence>
<dbReference type="SUPFAM" id="SSF51445">
    <property type="entry name" value="(Trans)glycosidases"/>
    <property type="match status" value="1"/>
</dbReference>
<keyword evidence="2" id="KW-0326">Glycosidase</keyword>
<gene>
    <name evidence="6" type="ORF">ACFQ39_04340</name>
</gene>
<dbReference type="InterPro" id="IPR000322">
    <property type="entry name" value="Glyco_hydro_31_TIM"/>
</dbReference>
<feature type="domain" description="Glycoside hydrolase family 31 TIM barrel" evidence="3">
    <location>
        <begin position="246"/>
        <end position="566"/>
    </location>
</feature>
<reference evidence="7" key="1">
    <citation type="journal article" date="2019" name="Int. J. Syst. Evol. Microbiol.">
        <title>The Global Catalogue of Microorganisms (GCM) 10K type strain sequencing project: providing services to taxonomists for standard genome sequencing and annotation.</title>
        <authorList>
            <consortium name="The Broad Institute Genomics Platform"/>
            <consortium name="The Broad Institute Genome Sequencing Center for Infectious Disease"/>
            <person name="Wu L."/>
            <person name="Ma J."/>
        </authorList>
    </citation>
    <scope>NUCLEOTIDE SEQUENCE [LARGE SCALE GENOMIC DNA]</scope>
    <source>
        <strain evidence="7">CCUG 61485</strain>
    </source>
</reference>
<dbReference type="Gene3D" id="2.60.40.1760">
    <property type="entry name" value="glycosyl hydrolase (family 31)"/>
    <property type="match status" value="1"/>
</dbReference>
<dbReference type="Gene3D" id="2.60.40.1180">
    <property type="entry name" value="Golgi alpha-mannosidase II"/>
    <property type="match status" value="2"/>
</dbReference>
<dbReference type="InterPro" id="IPR051816">
    <property type="entry name" value="Glycosyl_Hydrolase_31"/>
</dbReference>
<dbReference type="CDD" id="cd14752">
    <property type="entry name" value="GH31_N"/>
    <property type="match status" value="1"/>
</dbReference>
<dbReference type="SUPFAM" id="SSF51011">
    <property type="entry name" value="Glycosyl hydrolase domain"/>
    <property type="match status" value="1"/>
</dbReference>
<keyword evidence="7" id="KW-1185">Reference proteome</keyword>
<evidence type="ECO:0000256" key="1">
    <source>
        <dbReference type="ARBA" id="ARBA00007806"/>
    </source>
</evidence>
<dbReference type="InterPro" id="IPR025887">
    <property type="entry name" value="Glyco_hydro_31_N_dom"/>
</dbReference>
<evidence type="ECO:0000259" key="5">
    <source>
        <dbReference type="Pfam" id="PF21365"/>
    </source>
</evidence>
<comment type="similarity">
    <text evidence="1 2">Belongs to the glycosyl hydrolase 31 family.</text>
</comment>
<protein>
    <submittedName>
        <fullName evidence="6">TIM-barrel domain-containing protein</fullName>
    </submittedName>
</protein>
<dbReference type="RefSeq" id="WP_377176759.1">
    <property type="nucleotide sequence ID" value="NZ_JBHTMY010000002.1"/>
</dbReference>
<keyword evidence="2" id="KW-0378">Hydrolase</keyword>
<dbReference type="InterPro" id="IPR011013">
    <property type="entry name" value="Gal_mutarotase_sf_dom"/>
</dbReference>
<dbReference type="PANTHER" id="PTHR43863:SF2">
    <property type="entry name" value="MALTASE-GLUCOAMYLASE"/>
    <property type="match status" value="1"/>
</dbReference>
<proteinExistence type="inferred from homology"/>
<evidence type="ECO:0000256" key="2">
    <source>
        <dbReference type="RuleBase" id="RU361185"/>
    </source>
</evidence>
<dbReference type="CDD" id="cd06598">
    <property type="entry name" value="GH31_transferase_CtsZ"/>
    <property type="match status" value="1"/>
</dbReference>
<feature type="domain" description="Glycoside hydrolase family 31 N-terminal" evidence="4">
    <location>
        <begin position="46"/>
        <end position="197"/>
    </location>
</feature>
<evidence type="ECO:0000259" key="4">
    <source>
        <dbReference type="Pfam" id="PF13802"/>
    </source>
</evidence>
<evidence type="ECO:0000259" key="3">
    <source>
        <dbReference type="Pfam" id="PF01055"/>
    </source>
</evidence>
<dbReference type="Proteomes" id="UP001597201">
    <property type="component" value="Unassembled WGS sequence"/>
</dbReference>
<accession>A0ABW3Y2S9</accession>